<evidence type="ECO:0000313" key="2">
    <source>
        <dbReference type="Proteomes" id="UP000245375"/>
    </source>
</evidence>
<gene>
    <name evidence="1" type="ORF">DIS18_12845</name>
</gene>
<accession>A0A2U2X320</accession>
<dbReference type="Gene3D" id="3.90.640.30">
    <property type="match status" value="1"/>
</dbReference>
<organism evidence="1 2">
    <name type="scientific">Algibacter marinivivus</name>
    <dbReference type="NCBI Taxonomy" id="2100723"/>
    <lineage>
        <taxon>Bacteria</taxon>
        <taxon>Pseudomonadati</taxon>
        <taxon>Bacteroidota</taxon>
        <taxon>Flavobacteriia</taxon>
        <taxon>Flavobacteriales</taxon>
        <taxon>Flavobacteriaceae</taxon>
        <taxon>Algibacter</taxon>
    </lineage>
</organism>
<reference evidence="1 2" key="2">
    <citation type="submission" date="2018-05" db="EMBL/GenBank/DDBJ databases">
        <title>Algibacter marinivivus sp. nov., isolated from sample around a algae.</title>
        <authorList>
            <person name="Zhong X."/>
        </authorList>
    </citation>
    <scope>NUCLEOTIDE SEQUENCE [LARGE SCALE GENOMIC DNA]</scope>
    <source>
        <strain evidence="1 2">ZY111</strain>
    </source>
</reference>
<reference evidence="2" key="3">
    <citation type="submission" date="2018-05" db="EMBL/GenBank/DDBJ databases">
        <authorList>
            <person name="Lu D."/>
        </authorList>
    </citation>
    <scope>NUCLEOTIDE SEQUENCE [LARGE SCALE GENOMIC DNA]</scope>
    <source>
        <strain evidence="2">ZY111</strain>
    </source>
</reference>
<dbReference type="Proteomes" id="UP000245375">
    <property type="component" value="Unassembled WGS sequence"/>
</dbReference>
<dbReference type="AlphaFoldDB" id="A0A2U2X320"/>
<comment type="caution">
    <text evidence="1">The sequence shown here is derived from an EMBL/GenBank/DDBJ whole genome shotgun (WGS) entry which is preliminary data.</text>
</comment>
<dbReference type="EMBL" id="QFRI01000003">
    <property type="protein sequence ID" value="PWH82144.1"/>
    <property type="molecule type" value="Genomic_DNA"/>
</dbReference>
<protein>
    <submittedName>
        <fullName evidence="1">Uncharacterized protein</fullName>
    </submittedName>
</protein>
<dbReference type="OrthoDB" id="1451486at2"/>
<proteinExistence type="predicted"/>
<sequence>MIRLSLKPSFVKNLRFNKKDETLEIEFKNHIKTSDCINIPLSVLHNYVETLKKEDLLEYEKSFLPKLKVVHSNFQAS</sequence>
<keyword evidence="2" id="KW-1185">Reference proteome</keyword>
<dbReference type="RefSeq" id="WP_109353483.1">
    <property type="nucleotide sequence ID" value="NZ_QFRI01000003.1"/>
</dbReference>
<name>A0A2U2X320_9FLAO</name>
<reference evidence="2" key="1">
    <citation type="submission" date="2018-05" db="EMBL/GenBank/DDBJ databases">
        <title>Algibacter marinivivus sp. nov., isolated from sample around a algae.</title>
        <authorList>
            <person name="Lu D."/>
        </authorList>
    </citation>
    <scope>NUCLEOTIDE SEQUENCE [LARGE SCALE GENOMIC DNA]</scope>
    <source>
        <strain evidence="2">ZY111</strain>
    </source>
</reference>
<evidence type="ECO:0000313" key="1">
    <source>
        <dbReference type="EMBL" id="PWH82144.1"/>
    </source>
</evidence>